<organism evidence="2 3">
    <name type="scientific">Paenactinomyces guangxiensis</name>
    <dbReference type="NCBI Taxonomy" id="1490290"/>
    <lineage>
        <taxon>Bacteria</taxon>
        <taxon>Bacillati</taxon>
        <taxon>Bacillota</taxon>
        <taxon>Bacilli</taxon>
        <taxon>Bacillales</taxon>
        <taxon>Thermoactinomycetaceae</taxon>
        <taxon>Paenactinomyces</taxon>
    </lineage>
</organism>
<protein>
    <recommendedName>
        <fullName evidence="1">N-acetyltransferase domain-containing protein</fullName>
    </recommendedName>
</protein>
<dbReference type="InterPro" id="IPR000182">
    <property type="entry name" value="GNAT_dom"/>
</dbReference>
<dbReference type="SUPFAM" id="SSF55729">
    <property type="entry name" value="Acyl-CoA N-acyltransferases (Nat)"/>
    <property type="match status" value="1"/>
</dbReference>
<evidence type="ECO:0000259" key="1">
    <source>
        <dbReference type="PROSITE" id="PS51186"/>
    </source>
</evidence>
<evidence type="ECO:0000313" key="3">
    <source>
        <dbReference type="Proteomes" id="UP000535491"/>
    </source>
</evidence>
<dbReference type="PROSITE" id="PS51186">
    <property type="entry name" value="GNAT"/>
    <property type="match status" value="1"/>
</dbReference>
<proteinExistence type="predicted"/>
<dbReference type="AlphaFoldDB" id="A0A7W1WTY1"/>
<name>A0A7W1WTY1_9BACL</name>
<accession>A0A7W1WTY1</accession>
<reference evidence="2 3" key="1">
    <citation type="submission" date="2020-07" db="EMBL/GenBank/DDBJ databases">
        <authorList>
            <person name="Feng H."/>
        </authorList>
    </citation>
    <scope>NUCLEOTIDE SEQUENCE [LARGE SCALE GENOMIC DNA]</scope>
    <source>
        <strain evidence="3">s-10</strain>
    </source>
</reference>
<dbReference type="GO" id="GO:0016747">
    <property type="term" value="F:acyltransferase activity, transferring groups other than amino-acyl groups"/>
    <property type="evidence" value="ECO:0007669"/>
    <property type="project" value="InterPro"/>
</dbReference>
<gene>
    <name evidence="2" type="ORF">H1191_16760</name>
</gene>
<dbReference type="Proteomes" id="UP000535491">
    <property type="component" value="Unassembled WGS sequence"/>
</dbReference>
<sequence length="154" mass="16920">MFVIRRAAKRDIFQVRKLLNEAGLNDRGVDKHLEHFFVVESPGENGSAARITGAVGMEVYRPCGLLRSFVLERASWNPKVGLQLIQILLAYAGHLQLSHVYLLAGASASFFEQIGFAEVPFADLPEDISGSEHLEHTGPNGTPMVYACFPSGQH</sequence>
<comment type="caution">
    <text evidence="2">The sequence shown here is derived from an EMBL/GenBank/DDBJ whole genome shotgun (WGS) entry which is preliminary data.</text>
</comment>
<dbReference type="EMBL" id="JACEIQ010000021">
    <property type="protein sequence ID" value="MBA4495943.1"/>
    <property type="molecule type" value="Genomic_DNA"/>
</dbReference>
<dbReference type="InterPro" id="IPR016181">
    <property type="entry name" value="Acyl_CoA_acyltransferase"/>
</dbReference>
<evidence type="ECO:0000313" key="2">
    <source>
        <dbReference type="EMBL" id="MBA4495943.1"/>
    </source>
</evidence>
<dbReference type="Gene3D" id="3.40.630.30">
    <property type="match status" value="1"/>
</dbReference>
<keyword evidence="3" id="KW-1185">Reference proteome</keyword>
<feature type="domain" description="N-acetyltransferase" evidence="1">
    <location>
        <begin position="2"/>
        <end position="139"/>
    </location>
</feature>
<dbReference type="RefSeq" id="WP_181753922.1">
    <property type="nucleotide sequence ID" value="NZ_JACEIQ010000021.1"/>
</dbReference>